<dbReference type="OrthoDB" id="47801at2759"/>
<dbReference type="PANTHER" id="PTHR46116">
    <property type="entry name" value="(E3-INDEPENDENT) E2 UBIQUITIN-CONJUGATING ENZYME"/>
    <property type="match status" value="1"/>
</dbReference>
<dbReference type="RefSeq" id="XP_014145997.1">
    <property type="nucleotide sequence ID" value="XM_014290522.1"/>
</dbReference>
<dbReference type="PANTHER" id="PTHR46116:SF39">
    <property type="entry name" value="BACULOVIRAL IAP REPEAT-CONTAINING PROTEIN 6"/>
    <property type="match status" value="1"/>
</dbReference>
<dbReference type="GO" id="GO:0016740">
    <property type="term" value="F:transferase activity"/>
    <property type="evidence" value="ECO:0007669"/>
    <property type="project" value="UniProtKB-KW"/>
</dbReference>
<evidence type="ECO:0000256" key="2">
    <source>
        <dbReference type="ARBA" id="ARBA00022786"/>
    </source>
</evidence>
<feature type="domain" description="UBC core" evidence="3">
    <location>
        <begin position="1"/>
        <end position="78"/>
    </location>
</feature>
<dbReference type="PROSITE" id="PS50127">
    <property type="entry name" value="UBC_2"/>
    <property type="match status" value="1"/>
</dbReference>
<dbReference type="AlphaFoldDB" id="A0A0L0F5W7"/>
<dbReference type="STRING" id="667725.A0A0L0F5W7"/>
<keyword evidence="5" id="KW-1185">Reference proteome</keyword>
<dbReference type="GeneID" id="25915860"/>
<keyword evidence="2" id="KW-0833">Ubl conjugation pathway</keyword>
<feature type="non-terminal residue" evidence="4">
    <location>
        <position position="78"/>
    </location>
</feature>
<dbReference type="Gene3D" id="3.10.110.10">
    <property type="entry name" value="Ubiquitin Conjugating Enzyme"/>
    <property type="match status" value="1"/>
</dbReference>
<feature type="non-terminal residue" evidence="4">
    <location>
        <position position="1"/>
    </location>
</feature>
<dbReference type="SUPFAM" id="SSF54495">
    <property type="entry name" value="UBC-like"/>
    <property type="match status" value="1"/>
</dbReference>
<reference evidence="4 5" key="1">
    <citation type="submission" date="2011-02" db="EMBL/GenBank/DDBJ databases">
        <title>The Genome Sequence of Sphaeroforma arctica JP610.</title>
        <authorList>
            <consortium name="The Broad Institute Genome Sequencing Platform"/>
            <person name="Russ C."/>
            <person name="Cuomo C."/>
            <person name="Young S.K."/>
            <person name="Zeng Q."/>
            <person name="Gargeya S."/>
            <person name="Alvarado L."/>
            <person name="Berlin A."/>
            <person name="Chapman S.B."/>
            <person name="Chen Z."/>
            <person name="Freedman E."/>
            <person name="Gellesch M."/>
            <person name="Goldberg J."/>
            <person name="Griggs A."/>
            <person name="Gujja S."/>
            <person name="Heilman E."/>
            <person name="Heiman D."/>
            <person name="Howarth C."/>
            <person name="Mehta T."/>
            <person name="Neiman D."/>
            <person name="Pearson M."/>
            <person name="Roberts A."/>
            <person name="Saif S."/>
            <person name="Shea T."/>
            <person name="Shenoy N."/>
            <person name="Sisk P."/>
            <person name="Stolte C."/>
            <person name="Sykes S."/>
            <person name="White J."/>
            <person name="Yandava C."/>
            <person name="Burger G."/>
            <person name="Gray M.W."/>
            <person name="Holland P.W.H."/>
            <person name="King N."/>
            <person name="Lang F.B.F."/>
            <person name="Roger A.J."/>
            <person name="Ruiz-Trillo I."/>
            <person name="Haas B."/>
            <person name="Nusbaum C."/>
            <person name="Birren B."/>
        </authorList>
    </citation>
    <scope>NUCLEOTIDE SEQUENCE [LARGE SCALE GENOMIC DNA]</scope>
    <source>
        <strain evidence="4 5">JP610</strain>
    </source>
</reference>
<sequence length="78" mass="8715">FDLYLPSDYPKKPPQLHFVTTGHGTVRFNPNLYNNGTVCLSLLGTWGGPGWKPSLSTLIQVFLSMQAMVFNAIPYINE</sequence>
<evidence type="ECO:0000259" key="3">
    <source>
        <dbReference type="PROSITE" id="PS50127"/>
    </source>
</evidence>
<keyword evidence="1" id="KW-0808">Transferase</keyword>
<dbReference type="Proteomes" id="UP000054560">
    <property type="component" value="Unassembled WGS sequence"/>
</dbReference>
<accession>A0A0L0F5W7</accession>
<proteinExistence type="predicted"/>
<dbReference type="InterPro" id="IPR000608">
    <property type="entry name" value="UBC"/>
</dbReference>
<protein>
    <recommendedName>
        <fullName evidence="3">UBC core domain-containing protein</fullName>
    </recommendedName>
</protein>
<evidence type="ECO:0000313" key="5">
    <source>
        <dbReference type="Proteomes" id="UP000054560"/>
    </source>
</evidence>
<dbReference type="eggNOG" id="KOG0895">
    <property type="taxonomic scope" value="Eukaryota"/>
</dbReference>
<name>A0A0L0F5W7_9EUKA</name>
<organism evidence="4 5">
    <name type="scientific">Sphaeroforma arctica JP610</name>
    <dbReference type="NCBI Taxonomy" id="667725"/>
    <lineage>
        <taxon>Eukaryota</taxon>
        <taxon>Ichthyosporea</taxon>
        <taxon>Ichthyophonida</taxon>
        <taxon>Sphaeroforma</taxon>
    </lineage>
</organism>
<gene>
    <name evidence="4" type="ORF">SARC_15356</name>
</gene>
<dbReference type="InterPro" id="IPR016135">
    <property type="entry name" value="UBQ-conjugating_enzyme/RWD"/>
</dbReference>
<dbReference type="EMBL" id="KQ247590">
    <property type="protein sequence ID" value="KNC72095.1"/>
    <property type="molecule type" value="Genomic_DNA"/>
</dbReference>
<dbReference type="Pfam" id="PF00179">
    <property type="entry name" value="UQ_con"/>
    <property type="match status" value="1"/>
</dbReference>
<evidence type="ECO:0000256" key="1">
    <source>
        <dbReference type="ARBA" id="ARBA00022679"/>
    </source>
</evidence>
<evidence type="ECO:0000313" key="4">
    <source>
        <dbReference type="EMBL" id="KNC72095.1"/>
    </source>
</evidence>